<dbReference type="PANTHER" id="PTHR30537">
    <property type="entry name" value="HTH-TYPE TRANSCRIPTIONAL REGULATOR"/>
    <property type="match status" value="1"/>
</dbReference>
<evidence type="ECO:0000256" key="1">
    <source>
        <dbReference type="ARBA" id="ARBA00009437"/>
    </source>
</evidence>
<dbReference type="RefSeq" id="WP_394835258.1">
    <property type="nucleotide sequence ID" value="NZ_CP089929.1"/>
</dbReference>
<dbReference type="PANTHER" id="PTHR30537:SF31">
    <property type="entry name" value="TRANSCRIPTIONAL REGULATOR, LYSR FAMILY"/>
    <property type="match status" value="1"/>
</dbReference>
<dbReference type="PROSITE" id="PS50931">
    <property type="entry name" value="HTH_LYSR"/>
    <property type="match status" value="1"/>
</dbReference>
<reference evidence="6" key="1">
    <citation type="submission" date="2021-12" db="EMBL/GenBank/DDBJ databases">
        <title>Discovery of the Pendulisporaceae a myxobacterial family with distinct sporulation behavior and unique specialized metabolism.</title>
        <authorList>
            <person name="Garcia R."/>
            <person name="Popoff A."/>
            <person name="Bader C.D."/>
            <person name="Loehr J."/>
            <person name="Walesch S."/>
            <person name="Walt C."/>
            <person name="Boldt J."/>
            <person name="Bunk B."/>
            <person name="Haeckl F.J.F.P.J."/>
            <person name="Gunesch A.P."/>
            <person name="Birkelbach J."/>
            <person name="Nuebel U."/>
            <person name="Pietschmann T."/>
            <person name="Bach T."/>
            <person name="Mueller R."/>
        </authorList>
    </citation>
    <scope>NUCLEOTIDE SEQUENCE</scope>
    <source>
        <strain evidence="6">MSr11367</strain>
    </source>
</reference>
<evidence type="ECO:0000256" key="4">
    <source>
        <dbReference type="ARBA" id="ARBA00023163"/>
    </source>
</evidence>
<keyword evidence="2" id="KW-0805">Transcription regulation</keyword>
<protein>
    <submittedName>
        <fullName evidence="6">LysR substrate-binding domain-containing protein</fullName>
    </submittedName>
</protein>
<organism evidence="6 7">
    <name type="scientific">Pendulispora rubella</name>
    <dbReference type="NCBI Taxonomy" id="2741070"/>
    <lineage>
        <taxon>Bacteria</taxon>
        <taxon>Pseudomonadati</taxon>
        <taxon>Myxococcota</taxon>
        <taxon>Myxococcia</taxon>
        <taxon>Myxococcales</taxon>
        <taxon>Sorangiineae</taxon>
        <taxon>Pendulisporaceae</taxon>
        <taxon>Pendulispora</taxon>
    </lineage>
</organism>
<proteinExistence type="inferred from homology"/>
<gene>
    <name evidence="6" type="ORF">LVJ94_53045</name>
</gene>
<accession>A0ABZ2L4E8</accession>
<dbReference type="InterPro" id="IPR058163">
    <property type="entry name" value="LysR-type_TF_proteobact-type"/>
</dbReference>
<dbReference type="InterPro" id="IPR036388">
    <property type="entry name" value="WH-like_DNA-bd_sf"/>
</dbReference>
<dbReference type="Pfam" id="PF03466">
    <property type="entry name" value="LysR_substrate"/>
    <property type="match status" value="1"/>
</dbReference>
<evidence type="ECO:0000259" key="5">
    <source>
        <dbReference type="PROSITE" id="PS50931"/>
    </source>
</evidence>
<dbReference type="InterPro" id="IPR005119">
    <property type="entry name" value="LysR_subst-bd"/>
</dbReference>
<feature type="domain" description="HTH lysR-type" evidence="5">
    <location>
        <begin position="1"/>
        <end position="59"/>
    </location>
</feature>
<comment type="similarity">
    <text evidence="1">Belongs to the LysR transcriptional regulatory family.</text>
</comment>
<keyword evidence="4" id="KW-0804">Transcription</keyword>
<keyword evidence="7" id="KW-1185">Reference proteome</keyword>
<dbReference type="Proteomes" id="UP001374803">
    <property type="component" value="Chromosome"/>
</dbReference>
<name>A0ABZ2L4E8_9BACT</name>
<dbReference type="EMBL" id="CP089983">
    <property type="protein sequence ID" value="WXB05612.1"/>
    <property type="molecule type" value="Genomic_DNA"/>
</dbReference>
<dbReference type="SUPFAM" id="SSF53850">
    <property type="entry name" value="Periplasmic binding protein-like II"/>
    <property type="match status" value="1"/>
</dbReference>
<evidence type="ECO:0000256" key="3">
    <source>
        <dbReference type="ARBA" id="ARBA00023125"/>
    </source>
</evidence>
<sequence>MYDLNDLYFFAQVVQRGSFTKAARAIGVPKSRLSRRVAELETRLGVRLLQRTTRRLSLTDVGSKYYEQCQSMLAAAQAAEQTVENLTAEPRGHLRVTAPLGIAQDDVGVHLSKFLRAYPRIRMELVTTNRRIDLVEEGVDVALRVRPRAEEDPHLVTRHLRISRALVVASPAFLKRYPGIEEPEDLREVPALGFGTRMTTLHWVQTGPGGAQSTVEIAPYFFSDDFIVLKYLALDGLGVTLLPEVNCRQELARGQLVQVLPEWQSDTGILHVVYPTTRGLSPTVRAFIDFLVKTLGETHKPLQPKA</sequence>
<evidence type="ECO:0000313" key="6">
    <source>
        <dbReference type="EMBL" id="WXB05612.1"/>
    </source>
</evidence>
<evidence type="ECO:0000256" key="2">
    <source>
        <dbReference type="ARBA" id="ARBA00023015"/>
    </source>
</evidence>
<dbReference type="Gene3D" id="1.10.10.10">
    <property type="entry name" value="Winged helix-like DNA-binding domain superfamily/Winged helix DNA-binding domain"/>
    <property type="match status" value="1"/>
</dbReference>
<dbReference type="SUPFAM" id="SSF46785">
    <property type="entry name" value="Winged helix' DNA-binding domain"/>
    <property type="match status" value="1"/>
</dbReference>
<keyword evidence="3" id="KW-0238">DNA-binding</keyword>
<evidence type="ECO:0000313" key="7">
    <source>
        <dbReference type="Proteomes" id="UP001374803"/>
    </source>
</evidence>
<dbReference type="Gene3D" id="3.40.190.290">
    <property type="match status" value="1"/>
</dbReference>
<dbReference type="Pfam" id="PF00126">
    <property type="entry name" value="HTH_1"/>
    <property type="match status" value="1"/>
</dbReference>
<dbReference type="InterPro" id="IPR036390">
    <property type="entry name" value="WH_DNA-bd_sf"/>
</dbReference>
<dbReference type="InterPro" id="IPR000847">
    <property type="entry name" value="LysR_HTH_N"/>
</dbReference>